<dbReference type="PaxDb" id="4097-A0A1S4B023"/>
<accession>A0A1S4B023</accession>
<organism evidence="2">
    <name type="scientific">Nicotiana tabacum</name>
    <name type="common">Common tobacco</name>
    <dbReference type="NCBI Taxonomy" id="4097"/>
    <lineage>
        <taxon>Eukaryota</taxon>
        <taxon>Viridiplantae</taxon>
        <taxon>Streptophyta</taxon>
        <taxon>Embryophyta</taxon>
        <taxon>Tracheophyta</taxon>
        <taxon>Spermatophyta</taxon>
        <taxon>Magnoliopsida</taxon>
        <taxon>eudicotyledons</taxon>
        <taxon>Gunneridae</taxon>
        <taxon>Pentapetalae</taxon>
        <taxon>asterids</taxon>
        <taxon>lamiids</taxon>
        <taxon>Solanales</taxon>
        <taxon>Solanaceae</taxon>
        <taxon>Nicotianoideae</taxon>
        <taxon>Nicotianeae</taxon>
        <taxon>Nicotiana</taxon>
    </lineage>
</organism>
<dbReference type="OMA" id="SRHELMI"/>
<proteinExistence type="predicted"/>
<feature type="compositionally biased region" description="Basic and acidic residues" evidence="1">
    <location>
        <begin position="67"/>
        <end position="77"/>
    </location>
</feature>
<evidence type="ECO:0000256" key="1">
    <source>
        <dbReference type="SAM" id="MobiDB-lite"/>
    </source>
</evidence>
<protein>
    <submittedName>
        <fullName evidence="2 3">Uncharacterized protein</fullName>
    </submittedName>
</protein>
<dbReference type="AlphaFoldDB" id="A0A1S4B023"/>
<feature type="compositionally biased region" description="Gly residues" evidence="1">
    <location>
        <begin position="85"/>
        <end position="98"/>
    </location>
</feature>
<sequence>MSVTEYEERFSKLSRHELMILPTDAESVQRFVNGLHSYIQSTMAREVEMGTSYELIVEIARRIEGVRQRSREQVPRDKRFHYSGGFSGAPYGGRGQFGRGQSSRPTYPAPPPSRGAPVRPYFSTMLQSSYHPPAIKGSSSGYSGHQGQTSCQQSTIPRGCYECGDPGHMKRFYPRLQGKVVQPGH</sequence>
<evidence type="ECO:0000313" key="2">
    <source>
        <dbReference type="RefSeq" id="XP_016482171.1"/>
    </source>
</evidence>
<feature type="compositionally biased region" description="Low complexity" evidence="1">
    <location>
        <begin position="137"/>
        <end position="150"/>
    </location>
</feature>
<dbReference type="RefSeq" id="XP_016482171.1">
    <property type="nucleotide sequence ID" value="XM_016626685.1"/>
</dbReference>
<gene>
    <name evidence="2 3" type="primary">LOC107803080</name>
</gene>
<dbReference type="KEGG" id="nta:107803080"/>
<dbReference type="OrthoDB" id="1306017at2759"/>
<reference evidence="2 3" key="1">
    <citation type="submission" date="2025-04" db="UniProtKB">
        <authorList>
            <consortium name="RefSeq"/>
        </authorList>
    </citation>
    <scope>IDENTIFICATION</scope>
</reference>
<name>A0A1S4B023_TOBAC</name>
<evidence type="ECO:0000313" key="3">
    <source>
        <dbReference type="RefSeq" id="XP_016482172.1"/>
    </source>
</evidence>
<feature type="region of interest" description="Disordered" evidence="1">
    <location>
        <begin position="67"/>
        <end position="154"/>
    </location>
</feature>
<dbReference type="RefSeq" id="XP_016482172.1">
    <property type="nucleotide sequence ID" value="XM_016626686.1"/>
</dbReference>